<reference evidence="1" key="1">
    <citation type="submission" date="2019-08" db="EMBL/GenBank/DDBJ databases">
        <authorList>
            <person name="Kucharzyk K."/>
            <person name="Murdoch R.W."/>
            <person name="Higgins S."/>
            <person name="Loffler F."/>
        </authorList>
    </citation>
    <scope>NUCLEOTIDE SEQUENCE</scope>
</reference>
<comment type="caution">
    <text evidence="1">The sequence shown here is derived from an EMBL/GenBank/DDBJ whole genome shotgun (WGS) entry which is preliminary data.</text>
</comment>
<gene>
    <name evidence="1" type="ORF">SDC9_148977</name>
</gene>
<evidence type="ECO:0000313" key="1">
    <source>
        <dbReference type="EMBL" id="MPN01765.1"/>
    </source>
</evidence>
<accession>A0A645EID0</accession>
<dbReference type="EMBL" id="VSSQ01047751">
    <property type="protein sequence ID" value="MPN01765.1"/>
    <property type="molecule type" value="Genomic_DNA"/>
</dbReference>
<name>A0A645EID0_9ZZZZ</name>
<protein>
    <submittedName>
        <fullName evidence="1">Uncharacterized protein</fullName>
    </submittedName>
</protein>
<proteinExistence type="predicted"/>
<sequence>MEGFHLFFVEDAELFQHLQRRGFHKEVDALGDGVGFDEAAAFRLGVPAAGVCVALEADIPVHL</sequence>
<organism evidence="1">
    <name type="scientific">bioreactor metagenome</name>
    <dbReference type="NCBI Taxonomy" id="1076179"/>
    <lineage>
        <taxon>unclassified sequences</taxon>
        <taxon>metagenomes</taxon>
        <taxon>ecological metagenomes</taxon>
    </lineage>
</organism>
<dbReference type="AlphaFoldDB" id="A0A645EID0"/>